<reference evidence="2" key="1">
    <citation type="submission" date="2020-05" db="EMBL/GenBank/DDBJ databases">
        <authorList>
            <person name="Delgado-Blas J."/>
        </authorList>
    </citation>
    <scope>NUCLEOTIDE SEQUENCE</scope>
    <source>
        <strain evidence="2">BB1454</strain>
    </source>
</reference>
<dbReference type="Proteomes" id="UP000834458">
    <property type="component" value="Unassembled WGS sequence"/>
</dbReference>
<organism evidence="2 3">
    <name type="scientific">Comamonas aquatica</name>
    <dbReference type="NCBI Taxonomy" id="225991"/>
    <lineage>
        <taxon>Bacteria</taxon>
        <taxon>Pseudomonadati</taxon>
        <taxon>Pseudomonadota</taxon>
        <taxon>Betaproteobacteria</taxon>
        <taxon>Burkholderiales</taxon>
        <taxon>Comamonadaceae</taxon>
        <taxon>Comamonas</taxon>
    </lineage>
</organism>
<feature type="region of interest" description="Disordered" evidence="1">
    <location>
        <begin position="1"/>
        <end position="30"/>
    </location>
</feature>
<comment type="caution">
    <text evidence="2">The sequence shown here is derived from an EMBL/GenBank/DDBJ whole genome shotgun (WGS) entry which is preliminary data.</text>
</comment>
<feature type="compositionally biased region" description="Polar residues" evidence="1">
    <location>
        <begin position="1"/>
        <end position="15"/>
    </location>
</feature>
<dbReference type="AlphaFoldDB" id="A0AA35DAS1"/>
<proteinExistence type="predicted"/>
<evidence type="ECO:0000313" key="2">
    <source>
        <dbReference type="EMBL" id="CAB5710758.1"/>
    </source>
</evidence>
<accession>A0AA35DAS1</accession>
<sequence>MSSKKPANEQTSARVASTAAKLLSNPRTPAAVKSVAASALTQKVSASKSKGK</sequence>
<evidence type="ECO:0000256" key="1">
    <source>
        <dbReference type="SAM" id="MobiDB-lite"/>
    </source>
</evidence>
<name>A0AA35DAS1_9BURK</name>
<gene>
    <name evidence="2" type="ORF">GHA_03635</name>
</gene>
<evidence type="ECO:0000313" key="3">
    <source>
        <dbReference type="Proteomes" id="UP000834458"/>
    </source>
</evidence>
<dbReference type="EMBL" id="CAHPSC010000093">
    <property type="protein sequence ID" value="CAB5710758.1"/>
    <property type="molecule type" value="Genomic_DNA"/>
</dbReference>
<dbReference type="RefSeq" id="WP_239225052.1">
    <property type="nucleotide sequence ID" value="NZ_CAHPRW010000089.1"/>
</dbReference>
<protein>
    <submittedName>
        <fullName evidence="2">Uncharacterized protein</fullName>
    </submittedName>
</protein>